<sequence>MSTPYISSPRLLPRCERSEFIDLCRQRKWPLRTVMQCDEQRGVPAAFVFSQGKRDNKENLVHWVDDFFVQFSYLVFSGPDAETNAEALRQDTNALSDSELFELWDTETEPHQAGVLALFLGVVAPVEPAPAYRTRLQNAMTHVDHHVRACGLVAIGYRAWGGWEPTLANLAESDPDDDIRDFARQLLRDRQND</sequence>
<dbReference type="STRING" id="502025.Hoch_2117"/>
<dbReference type="HOGENOM" id="CLU_1407048_0_0_7"/>
<evidence type="ECO:0000313" key="1">
    <source>
        <dbReference type="EMBL" id="ACY14662.1"/>
    </source>
</evidence>
<name>D0LGU0_HALO1</name>
<gene>
    <name evidence="1" type="ordered locus">Hoch_2117</name>
</gene>
<dbReference type="KEGG" id="hoh:Hoch_2117"/>
<organism evidence="1 2">
    <name type="scientific">Haliangium ochraceum (strain DSM 14365 / JCM 11303 / SMP-2)</name>
    <dbReference type="NCBI Taxonomy" id="502025"/>
    <lineage>
        <taxon>Bacteria</taxon>
        <taxon>Pseudomonadati</taxon>
        <taxon>Myxococcota</taxon>
        <taxon>Polyangia</taxon>
        <taxon>Haliangiales</taxon>
        <taxon>Kofleriaceae</taxon>
        <taxon>Haliangium</taxon>
    </lineage>
</organism>
<reference evidence="1 2" key="1">
    <citation type="journal article" date="2010" name="Stand. Genomic Sci.">
        <title>Complete genome sequence of Haliangium ochraceum type strain (SMP-2).</title>
        <authorList>
            <consortium name="US DOE Joint Genome Institute (JGI-PGF)"/>
            <person name="Ivanova N."/>
            <person name="Daum C."/>
            <person name="Lang E."/>
            <person name="Abt B."/>
            <person name="Kopitz M."/>
            <person name="Saunders E."/>
            <person name="Lapidus A."/>
            <person name="Lucas S."/>
            <person name="Glavina Del Rio T."/>
            <person name="Nolan M."/>
            <person name="Tice H."/>
            <person name="Copeland A."/>
            <person name="Cheng J.F."/>
            <person name="Chen F."/>
            <person name="Bruce D."/>
            <person name="Goodwin L."/>
            <person name="Pitluck S."/>
            <person name="Mavromatis K."/>
            <person name="Pati A."/>
            <person name="Mikhailova N."/>
            <person name="Chen A."/>
            <person name="Palaniappan K."/>
            <person name="Land M."/>
            <person name="Hauser L."/>
            <person name="Chang Y.J."/>
            <person name="Jeffries C.D."/>
            <person name="Detter J.C."/>
            <person name="Brettin T."/>
            <person name="Rohde M."/>
            <person name="Goker M."/>
            <person name="Bristow J."/>
            <person name="Markowitz V."/>
            <person name="Eisen J.A."/>
            <person name="Hugenholtz P."/>
            <person name="Kyrpides N.C."/>
            <person name="Klenk H.P."/>
        </authorList>
    </citation>
    <scope>NUCLEOTIDE SEQUENCE [LARGE SCALE GENOMIC DNA]</scope>
    <source>
        <strain evidence="2">DSM 14365 / CIP 107738 / JCM 11303 / AJ 13395 / SMP-2</strain>
    </source>
</reference>
<keyword evidence="2" id="KW-1185">Reference proteome</keyword>
<accession>D0LGU0</accession>
<proteinExistence type="predicted"/>
<protein>
    <submittedName>
        <fullName evidence="1">Uncharacterized protein</fullName>
    </submittedName>
</protein>
<dbReference type="Proteomes" id="UP000001880">
    <property type="component" value="Chromosome"/>
</dbReference>
<dbReference type="AlphaFoldDB" id="D0LGU0"/>
<dbReference type="EMBL" id="CP001804">
    <property type="protein sequence ID" value="ACY14662.1"/>
    <property type="molecule type" value="Genomic_DNA"/>
</dbReference>
<evidence type="ECO:0000313" key="2">
    <source>
        <dbReference type="Proteomes" id="UP000001880"/>
    </source>
</evidence>